<name>A0A4Q9M6A6_9APHY</name>
<dbReference type="AlphaFoldDB" id="A0A4Q9M6A6"/>
<dbReference type="EMBL" id="ML143592">
    <property type="protein sequence ID" value="TBU21608.1"/>
    <property type="molecule type" value="Genomic_DNA"/>
</dbReference>
<proteinExistence type="predicted"/>
<evidence type="ECO:0000313" key="1">
    <source>
        <dbReference type="EMBL" id="TBU21608.1"/>
    </source>
</evidence>
<organism evidence="1">
    <name type="scientific">Dichomitus squalens</name>
    <dbReference type="NCBI Taxonomy" id="114155"/>
    <lineage>
        <taxon>Eukaryota</taxon>
        <taxon>Fungi</taxon>
        <taxon>Dikarya</taxon>
        <taxon>Basidiomycota</taxon>
        <taxon>Agaricomycotina</taxon>
        <taxon>Agaricomycetes</taxon>
        <taxon>Polyporales</taxon>
        <taxon>Polyporaceae</taxon>
        <taxon>Dichomitus</taxon>
    </lineage>
</organism>
<accession>A0A4Q9M6A6</accession>
<dbReference type="Proteomes" id="UP000292957">
    <property type="component" value="Unassembled WGS sequence"/>
</dbReference>
<gene>
    <name evidence="1" type="ORF">BD311DRAFT_221797</name>
</gene>
<sequence length="92" mass="10081">MTTLAACPLSGSSLLSYCDFGGPAWFAYLPHHLLAETSSFVTASLKFVNRSIRLLDSPTATYELVYIKQSKWTSMDIGTVHPTGCTRCANFI</sequence>
<protein>
    <submittedName>
        <fullName evidence="1">Uncharacterized protein</fullName>
    </submittedName>
</protein>
<reference evidence="1" key="1">
    <citation type="submission" date="2019-01" db="EMBL/GenBank/DDBJ databases">
        <title>Draft genome sequences of three monokaryotic isolates of the white-rot basidiomycete fungus Dichomitus squalens.</title>
        <authorList>
            <consortium name="DOE Joint Genome Institute"/>
            <person name="Lopez S.C."/>
            <person name="Andreopoulos B."/>
            <person name="Pangilinan J."/>
            <person name="Lipzen A."/>
            <person name="Riley R."/>
            <person name="Ahrendt S."/>
            <person name="Ng V."/>
            <person name="Barry K."/>
            <person name="Daum C."/>
            <person name="Grigoriev I.V."/>
            <person name="Hilden K.S."/>
            <person name="Makela M.R."/>
            <person name="de Vries R.P."/>
        </authorList>
    </citation>
    <scope>NUCLEOTIDE SEQUENCE [LARGE SCALE GENOMIC DNA]</scope>
    <source>
        <strain evidence="1">OM18370.1</strain>
    </source>
</reference>